<feature type="compositionally biased region" description="Low complexity" evidence="2">
    <location>
        <begin position="634"/>
        <end position="660"/>
    </location>
</feature>
<dbReference type="Gene3D" id="2.30.29.30">
    <property type="entry name" value="Pleckstrin-homology domain (PH domain)/Phosphotyrosine-binding domain (PTB)"/>
    <property type="match status" value="1"/>
</dbReference>
<dbReference type="SUPFAM" id="SSF50729">
    <property type="entry name" value="PH domain-like"/>
    <property type="match status" value="1"/>
</dbReference>
<evidence type="ECO:0000256" key="2">
    <source>
        <dbReference type="SAM" id="MobiDB-lite"/>
    </source>
</evidence>
<dbReference type="InterPro" id="IPR040392">
    <property type="entry name" value="PKHA4-7_PH"/>
</dbReference>
<dbReference type="Proteomes" id="UP000694427">
    <property type="component" value="Unplaced"/>
</dbReference>
<keyword evidence="5" id="KW-1185">Reference proteome</keyword>
<dbReference type="InterPro" id="IPR057971">
    <property type="entry name" value="PKHA4-7_TBCA"/>
</dbReference>
<name>A0A8C1JLF9_CYPCA</name>
<evidence type="ECO:0000256" key="1">
    <source>
        <dbReference type="SAM" id="Coils"/>
    </source>
</evidence>
<dbReference type="CDD" id="cd13248">
    <property type="entry name" value="PH_PEPP1_2_3"/>
    <property type="match status" value="1"/>
</dbReference>
<dbReference type="PROSITE" id="PS50003">
    <property type="entry name" value="PH_DOMAIN"/>
    <property type="match status" value="1"/>
</dbReference>
<dbReference type="InterPro" id="IPR011993">
    <property type="entry name" value="PH-like_dom_sf"/>
</dbReference>
<feature type="compositionally biased region" description="Basic and acidic residues" evidence="2">
    <location>
        <begin position="419"/>
        <end position="428"/>
    </location>
</feature>
<dbReference type="AlphaFoldDB" id="A0A8C1JLF9"/>
<dbReference type="SMART" id="SM00233">
    <property type="entry name" value="PH"/>
    <property type="match status" value="1"/>
</dbReference>
<proteinExistence type="predicted"/>
<dbReference type="PANTHER" id="PTHR12752:SF5">
    <property type="entry name" value="PLECKSTRIN HOMOLOGY DOMAIN-CONTAINING FAMILY A MEMBER 6"/>
    <property type="match status" value="1"/>
</dbReference>
<feature type="region of interest" description="Disordered" evidence="2">
    <location>
        <begin position="197"/>
        <end position="228"/>
    </location>
</feature>
<feature type="coiled-coil region" evidence="1">
    <location>
        <begin position="531"/>
        <end position="558"/>
    </location>
</feature>
<feature type="compositionally biased region" description="Polar residues" evidence="2">
    <location>
        <begin position="51"/>
        <end position="62"/>
    </location>
</feature>
<reference evidence="4" key="1">
    <citation type="submission" date="2025-08" db="UniProtKB">
        <authorList>
            <consortium name="Ensembl"/>
        </authorList>
    </citation>
    <scope>IDENTIFICATION</scope>
</reference>
<evidence type="ECO:0000313" key="4">
    <source>
        <dbReference type="Ensembl" id="ENSCCRP00010034445.1"/>
    </source>
</evidence>
<reference evidence="4" key="2">
    <citation type="submission" date="2025-09" db="UniProtKB">
        <authorList>
            <consortium name="Ensembl"/>
        </authorList>
    </citation>
    <scope>IDENTIFICATION</scope>
</reference>
<dbReference type="PANTHER" id="PTHR12752">
    <property type="entry name" value="PHOSPHOINOSITOL 3-PHOSPHATE-BINDING PROTEIN"/>
    <property type="match status" value="1"/>
</dbReference>
<protein>
    <submittedName>
        <fullName evidence="4">Pleckstrin homology domain containing, family A member 6</fullName>
    </submittedName>
</protein>
<feature type="region of interest" description="Disordered" evidence="2">
    <location>
        <begin position="613"/>
        <end position="665"/>
    </location>
</feature>
<feature type="domain" description="PH" evidence="3">
    <location>
        <begin position="67"/>
        <end position="166"/>
    </location>
</feature>
<accession>A0A8C1JLF9</accession>
<sequence length="706" mass="79814">MPPDSQNYTRVSTAAVDELASRNRQYLLLIFNFVITVSTSSSSHSSNKNSATFGKRSNSMRRNPNAEVARQGWLHKQASSGMKQWNKRWFVLTDRCLFYYKDEKEEVVLGSLPLLSFKIGPVQASDNISRKFAFKAEHTGTRTYYFSADSQKEQEEWIQAMSEAARVHIPATSRNKSDPVPTADENDMVAKRLQPNSHAENGVLPPHHPNGWGSYGPPNGSRYQSQENVRDMREPHEENVVMRRGFVPRTAPERLAQRKSSMTQLQQWVNQRRAMVPQDDGRSPSRYYTVNRAMSADYYGVYNGPPYVDDYPLYPPGVRPESICSMSAAYNRPPPRWTMEERRRSLRDGPLYGQPQDPQWMMGPQGPAYYPQLDSAQNSMRRLSIQPRSRSVPRSPSSSLGGPYSPHSFASPARSPSVRFDRGPGRLREEGIYADPSVYGLRRSLSSPKYDFPGDRRSYSQGMYHYNYPASPSLHSKMVSQHFKAFVNVFSMKHTIWSLINREPANRDSLEGVLVATHQEMELYRSQPLAMEKLQLKKESLQNKLINIRGELSQASSALTTTRMEFEALEDEVNSIHGDLWEQLNAGGQSELVHRHIQNEFWRVQDVLEGLHKNNPSRGTDTAKHRVASGASGSFSTNSPASPLSSVSLTSPLSPFSPVPGSQASPTKQLATEVFHTASFFNERLSYSLQCTEYNTAAYTVPDNFI</sequence>
<feature type="compositionally biased region" description="Low complexity" evidence="2">
    <location>
        <begin position="40"/>
        <end position="50"/>
    </location>
</feature>
<feature type="region of interest" description="Disordered" evidence="2">
    <location>
        <begin position="40"/>
        <end position="65"/>
    </location>
</feature>
<organism evidence="4 5">
    <name type="scientific">Cyprinus carpio</name>
    <name type="common">Common carp</name>
    <dbReference type="NCBI Taxonomy" id="7962"/>
    <lineage>
        <taxon>Eukaryota</taxon>
        <taxon>Metazoa</taxon>
        <taxon>Chordata</taxon>
        <taxon>Craniata</taxon>
        <taxon>Vertebrata</taxon>
        <taxon>Euteleostomi</taxon>
        <taxon>Actinopterygii</taxon>
        <taxon>Neopterygii</taxon>
        <taxon>Teleostei</taxon>
        <taxon>Ostariophysi</taxon>
        <taxon>Cypriniformes</taxon>
        <taxon>Cyprinidae</taxon>
        <taxon>Cyprininae</taxon>
        <taxon>Cyprinus</taxon>
    </lineage>
</organism>
<dbReference type="Pfam" id="PF25541">
    <property type="entry name" value="TBCA_PH"/>
    <property type="match status" value="1"/>
</dbReference>
<evidence type="ECO:0000313" key="5">
    <source>
        <dbReference type="Proteomes" id="UP000694427"/>
    </source>
</evidence>
<dbReference type="Pfam" id="PF00169">
    <property type="entry name" value="PH"/>
    <property type="match status" value="1"/>
</dbReference>
<dbReference type="InterPro" id="IPR001849">
    <property type="entry name" value="PH_domain"/>
</dbReference>
<evidence type="ECO:0000259" key="3">
    <source>
        <dbReference type="PROSITE" id="PS50003"/>
    </source>
</evidence>
<keyword evidence="1" id="KW-0175">Coiled coil</keyword>
<feature type="region of interest" description="Disordered" evidence="2">
    <location>
        <begin position="347"/>
        <end position="428"/>
    </location>
</feature>
<dbReference type="FunFam" id="2.30.29.30:FF:000083">
    <property type="entry name" value="Pleckstrin homology domain-containing family A member 5"/>
    <property type="match status" value="1"/>
</dbReference>
<feature type="compositionally biased region" description="Low complexity" evidence="2">
    <location>
        <begin position="384"/>
        <end position="408"/>
    </location>
</feature>
<dbReference type="Ensembl" id="ENSCCRT00010037785.1">
    <property type="protein sequence ID" value="ENSCCRP00010034445.1"/>
    <property type="gene ID" value="ENSCCRG00010014514.1"/>
</dbReference>